<accession>A0ABS1JEN3</accession>
<dbReference type="Proteomes" id="UP000602284">
    <property type="component" value="Unassembled WGS sequence"/>
</dbReference>
<keyword evidence="2" id="KW-1185">Reference proteome</keyword>
<dbReference type="SUPFAM" id="SSF53649">
    <property type="entry name" value="Alkaline phosphatase-like"/>
    <property type="match status" value="1"/>
</dbReference>
<proteinExistence type="predicted"/>
<dbReference type="InterPro" id="IPR017850">
    <property type="entry name" value="Alkaline_phosphatase_core_sf"/>
</dbReference>
<protein>
    <submittedName>
        <fullName evidence="1">Uncharacterized protein</fullName>
    </submittedName>
</protein>
<dbReference type="RefSeq" id="WP_201637725.1">
    <property type="nucleotide sequence ID" value="NZ_JAEQNB010000007.1"/>
</dbReference>
<reference evidence="1 2" key="1">
    <citation type="submission" date="2021-01" db="EMBL/GenBank/DDBJ databases">
        <title>Tumebacillus sp. strain ITR2 16S ribosomal RNA gene Genome sequencing and assembly.</title>
        <authorList>
            <person name="Kang M."/>
        </authorList>
    </citation>
    <scope>NUCLEOTIDE SEQUENCE [LARGE SCALE GENOMIC DNA]</scope>
    <source>
        <strain evidence="1 2">ITR2</strain>
    </source>
</reference>
<gene>
    <name evidence="1" type="ORF">JJB07_19300</name>
</gene>
<organism evidence="1 2">
    <name type="scientific">Tumebacillus amylolyticus</name>
    <dbReference type="NCBI Taxonomy" id="2801339"/>
    <lineage>
        <taxon>Bacteria</taxon>
        <taxon>Bacillati</taxon>
        <taxon>Bacillota</taxon>
        <taxon>Bacilli</taxon>
        <taxon>Bacillales</taxon>
        <taxon>Alicyclobacillaceae</taxon>
        <taxon>Tumebacillus</taxon>
    </lineage>
</organism>
<name>A0ABS1JEN3_9BACL</name>
<evidence type="ECO:0000313" key="1">
    <source>
        <dbReference type="EMBL" id="MBL0388751.1"/>
    </source>
</evidence>
<sequence length="217" mass="25141">MKTLLGNELGAHSLFEELKTQGYVVRGMTGTARVQDFFHEQVDIWCDSLQELFARSEHPTVSWLHVTDEATTELQQKLLQHLQPLWDDTLIICVGETNQREDGTMEDRVPLVFSYPTRFTGARAVSKQVRLADVVPTVLDLLNLPYQHEDFTAQSLLPAFRGEQLPFLPAVTRQEQTHALRLQLENETLKVYWDADQQRFEVYNLTRDPLEKTNLFR</sequence>
<evidence type="ECO:0000313" key="2">
    <source>
        <dbReference type="Proteomes" id="UP000602284"/>
    </source>
</evidence>
<dbReference type="Gene3D" id="3.40.720.10">
    <property type="entry name" value="Alkaline Phosphatase, subunit A"/>
    <property type="match status" value="1"/>
</dbReference>
<comment type="caution">
    <text evidence="1">The sequence shown here is derived from an EMBL/GenBank/DDBJ whole genome shotgun (WGS) entry which is preliminary data.</text>
</comment>
<dbReference type="EMBL" id="JAEQNB010000007">
    <property type="protein sequence ID" value="MBL0388751.1"/>
    <property type="molecule type" value="Genomic_DNA"/>
</dbReference>